<dbReference type="Gene3D" id="2.60.40.10">
    <property type="entry name" value="Immunoglobulins"/>
    <property type="match status" value="3"/>
</dbReference>
<dbReference type="FunFam" id="3.40.50.10140:FF:000002">
    <property type="entry name" value="Interleukin 1 receptor accessory protein"/>
    <property type="match status" value="1"/>
</dbReference>
<dbReference type="Proteomes" id="UP000594220">
    <property type="component" value="Unplaced"/>
</dbReference>
<feature type="domain" description="Ig-like" evidence="17">
    <location>
        <begin position="172"/>
        <end position="223"/>
    </location>
</feature>
<dbReference type="Pfam" id="PF18452">
    <property type="entry name" value="Ig_6"/>
    <property type="match status" value="1"/>
</dbReference>
<dbReference type="Gene3D" id="3.40.50.10140">
    <property type="entry name" value="Toll/interleukin-1 receptor homology (TIR) domain"/>
    <property type="match status" value="1"/>
</dbReference>
<organism evidence="18 19">
    <name type="scientific">Crocodylus porosus</name>
    <name type="common">Saltwater crocodile</name>
    <name type="synonym">Estuarine crocodile</name>
    <dbReference type="NCBI Taxonomy" id="8502"/>
    <lineage>
        <taxon>Eukaryota</taxon>
        <taxon>Metazoa</taxon>
        <taxon>Chordata</taxon>
        <taxon>Craniata</taxon>
        <taxon>Vertebrata</taxon>
        <taxon>Euteleostomi</taxon>
        <taxon>Archelosauria</taxon>
        <taxon>Archosauria</taxon>
        <taxon>Crocodylia</taxon>
        <taxon>Longirostres</taxon>
        <taxon>Crocodylidae</taxon>
        <taxon>Crocodylus</taxon>
    </lineage>
</organism>
<dbReference type="FunFam" id="2.60.40.10:FF:000188">
    <property type="entry name" value="Interleukin-1 receptor accessory protein-like 1"/>
    <property type="match status" value="1"/>
</dbReference>
<evidence type="ECO:0000256" key="11">
    <source>
        <dbReference type="ARBA" id="ARBA00023170"/>
    </source>
</evidence>
<evidence type="ECO:0000256" key="10">
    <source>
        <dbReference type="ARBA" id="ARBA00023157"/>
    </source>
</evidence>
<keyword evidence="11" id="KW-0675">Receptor</keyword>
<keyword evidence="6" id="KW-0378">Hydrolase</keyword>
<dbReference type="SUPFAM" id="SSF52200">
    <property type="entry name" value="Toll/Interleukin receptor TIR domain"/>
    <property type="match status" value="1"/>
</dbReference>
<accession>A0A7M4FA42</accession>
<reference evidence="18" key="1">
    <citation type="submission" date="2025-08" db="UniProtKB">
        <authorList>
            <consortium name="Ensembl"/>
        </authorList>
    </citation>
    <scope>IDENTIFICATION</scope>
</reference>
<dbReference type="PANTHER" id="PTHR11890:SF26">
    <property type="entry name" value="INTERLEUKIN-1 RECEPTOR TYPE 1"/>
    <property type="match status" value="1"/>
</dbReference>
<keyword evidence="13" id="KW-0395">Inflammatory response</keyword>
<evidence type="ECO:0000256" key="5">
    <source>
        <dbReference type="ARBA" id="ARBA00022737"/>
    </source>
</evidence>
<evidence type="ECO:0000256" key="15">
    <source>
        <dbReference type="SAM" id="Phobius"/>
    </source>
</evidence>
<dbReference type="InterPro" id="IPR004074">
    <property type="entry name" value="IL-1_rcpt_I/II-typ"/>
</dbReference>
<dbReference type="GO" id="GO:0004908">
    <property type="term" value="F:interleukin-1 receptor activity"/>
    <property type="evidence" value="ECO:0007669"/>
    <property type="project" value="InterPro"/>
</dbReference>
<dbReference type="InterPro" id="IPR015621">
    <property type="entry name" value="IL-1_rcpt_fam"/>
</dbReference>
<dbReference type="GeneTree" id="ENSGT01090000259985"/>
<dbReference type="GO" id="GO:0016787">
    <property type="term" value="F:hydrolase activity"/>
    <property type="evidence" value="ECO:0007669"/>
    <property type="project" value="UniProtKB-KW"/>
</dbReference>
<dbReference type="GO" id="GO:0006954">
    <property type="term" value="P:inflammatory response"/>
    <property type="evidence" value="ECO:0007669"/>
    <property type="project" value="UniProtKB-KW"/>
</dbReference>
<comment type="similarity">
    <text evidence="2">Belongs to the interleukin-1 receptor family.</text>
</comment>
<dbReference type="PRINTS" id="PR01536">
    <property type="entry name" value="INTRLKN1R12F"/>
</dbReference>
<dbReference type="Ensembl" id="ENSCPRT00005024118.1">
    <property type="protein sequence ID" value="ENSCPRP00005020656.1"/>
    <property type="gene ID" value="ENSCPRG00005014345.1"/>
</dbReference>
<name>A0A7M4FA42_CROPO</name>
<keyword evidence="5" id="KW-0677">Repeat</keyword>
<evidence type="ECO:0000313" key="18">
    <source>
        <dbReference type="Ensembl" id="ENSCPRP00005020656.1"/>
    </source>
</evidence>
<evidence type="ECO:0000259" key="16">
    <source>
        <dbReference type="PROSITE" id="PS50104"/>
    </source>
</evidence>
<dbReference type="PROSITE" id="PS50104">
    <property type="entry name" value="TIR"/>
    <property type="match status" value="1"/>
</dbReference>
<dbReference type="OMA" id="CHLNFPQ"/>
<gene>
    <name evidence="18" type="primary">LOC109306232</name>
</gene>
<keyword evidence="9 15" id="KW-0472">Membrane</keyword>
<reference evidence="18" key="2">
    <citation type="submission" date="2025-09" db="UniProtKB">
        <authorList>
            <consortium name="Ensembl"/>
        </authorList>
    </citation>
    <scope>IDENTIFICATION</scope>
</reference>
<keyword evidence="7 15" id="KW-1133">Transmembrane helix</keyword>
<evidence type="ECO:0000256" key="7">
    <source>
        <dbReference type="ARBA" id="ARBA00022989"/>
    </source>
</evidence>
<keyword evidence="12" id="KW-0325">Glycoprotein</keyword>
<evidence type="ECO:0000256" key="13">
    <source>
        <dbReference type="ARBA" id="ARBA00023198"/>
    </source>
</evidence>
<dbReference type="PRINTS" id="PR01537">
    <property type="entry name" value="INTRLKN1R1F"/>
</dbReference>
<protein>
    <submittedName>
        <fullName evidence="18">Interleukin-1 receptor-like 2</fullName>
    </submittedName>
</protein>
<evidence type="ECO:0000256" key="3">
    <source>
        <dbReference type="ARBA" id="ARBA00022692"/>
    </source>
</evidence>
<proteinExistence type="inferred from homology"/>
<dbReference type="InterPro" id="IPR007110">
    <property type="entry name" value="Ig-like_dom"/>
</dbReference>
<dbReference type="PROSITE" id="PS50835">
    <property type="entry name" value="IG_LIKE"/>
    <property type="match status" value="2"/>
</dbReference>
<evidence type="ECO:0000256" key="14">
    <source>
        <dbReference type="ARBA" id="ARBA00023319"/>
    </source>
</evidence>
<evidence type="ECO:0000256" key="12">
    <source>
        <dbReference type="ARBA" id="ARBA00023180"/>
    </source>
</evidence>
<comment type="subcellular location">
    <subcellularLocation>
        <location evidence="1">Membrane</location>
        <topology evidence="1">Single-pass type I membrane protein</topology>
    </subcellularLocation>
</comment>
<feature type="domain" description="TIR" evidence="16">
    <location>
        <begin position="367"/>
        <end position="522"/>
    </location>
</feature>
<dbReference type="AlphaFoldDB" id="A0A7M4FA42"/>
<feature type="domain" description="Ig-like" evidence="17">
    <location>
        <begin position="49"/>
        <end position="128"/>
    </location>
</feature>
<dbReference type="SMART" id="SM00409">
    <property type="entry name" value="IG"/>
    <property type="match status" value="3"/>
</dbReference>
<dbReference type="InterPro" id="IPR013783">
    <property type="entry name" value="Ig-like_fold"/>
</dbReference>
<keyword evidence="4" id="KW-0732">Signal</keyword>
<evidence type="ECO:0000256" key="4">
    <source>
        <dbReference type="ARBA" id="ARBA00022729"/>
    </source>
</evidence>
<evidence type="ECO:0000256" key="8">
    <source>
        <dbReference type="ARBA" id="ARBA00023027"/>
    </source>
</evidence>
<dbReference type="PANTHER" id="PTHR11890">
    <property type="entry name" value="INTERLEUKIN-1 RECEPTOR FAMILY MEMBER"/>
    <property type="match status" value="1"/>
</dbReference>
<evidence type="ECO:0000256" key="9">
    <source>
        <dbReference type="ARBA" id="ARBA00023136"/>
    </source>
</evidence>
<feature type="transmembrane region" description="Helical" evidence="15">
    <location>
        <begin position="329"/>
        <end position="351"/>
    </location>
</feature>
<keyword evidence="10" id="KW-1015">Disulfide bond</keyword>
<dbReference type="GO" id="GO:0050727">
    <property type="term" value="P:regulation of inflammatory response"/>
    <property type="evidence" value="ECO:0007669"/>
    <property type="project" value="TreeGrafter"/>
</dbReference>
<dbReference type="SMART" id="SM00255">
    <property type="entry name" value="TIR"/>
    <property type="match status" value="1"/>
</dbReference>
<dbReference type="InterPro" id="IPR000157">
    <property type="entry name" value="TIR_dom"/>
</dbReference>
<keyword evidence="3 15" id="KW-0812">Transmembrane</keyword>
<evidence type="ECO:0000256" key="6">
    <source>
        <dbReference type="ARBA" id="ARBA00022801"/>
    </source>
</evidence>
<keyword evidence="14" id="KW-0393">Immunoglobulin domain</keyword>
<dbReference type="InterPro" id="IPR041416">
    <property type="entry name" value="IL-1RAcP-like_ig"/>
</dbReference>
<dbReference type="Pfam" id="PF01582">
    <property type="entry name" value="TIR"/>
    <property type="match status" value="1"/>
</dbReference>
<keyword evidence="8" id="KW-0520">NAD</keyword>
<evidence type="ECO:0000256" key="2">
    <source>
        <dbReference type="ARBA" id="ARBA00009752"/>
    </source>
</evidence>
<dbReference type="InterPro" id="IPR035897">
    <property type="entry name" value="Toll_tir_struct_dom_sf"/>
</dbReference>
<dbReference type="GO" id="GO:0016020">
    <property type="term" value="C:membrane"/>
    <property type="evidence" value="ECO:0007669"/>
    <property type="project" value="UniProtKB-SubCell"/>
</dbReference>
<evidence type="ECO:0000313" key="19">
    <source>
        <dbReference type="Proteomes" id="UP000594220"/>
    </source>
</evidence>
<dbReference type="InterPro" id="IPR036179">
    <property type="entry name" value="Ig-like_dom_sf"/>
</dbReference>
<evidence type="ECO:0000256" key="1">
    <source>
        <dbReference type="ARBA" id="ARBA00004479"/>
    </source>
</evidence>
<sequence length="557" mass="64457">MLKTCLKSEEFASLASYSVVFCLCFLEECQIYDSSDELHNQSSVFVLTGQPLATDCLLGNVLKLQQLKKNLTWYRSGEKMPVTKNKHSRVHQEGNVLWFMPATLQDSGSYECIVQNVTSCNKMYLNINVFKIANGLCYNKKFSYTQYILKTSTASIVCPDLYYFRDKKNIWSVHWFKECNRFEDKRFLPQRDELIITNVSGKDAGNYLCQATYNYMGKQYNVSRNIYVTVVGKSLLLFLPFPNTFFSSPGSSLIIECNVSSFKDYSIAISWKFNNSLVNYFFNERIREEYQLNITEVKHEDYGHHFVCHAGKVAAYIVLQRPARNIQGYLIGGFLSLVLLIVVAILIYKLLKIDIVLWYRKSFSDGKIYDAYVLYPKSNKVTCSYVTDSFVLRVLPEVLERQCGYTLFIFGRDDLPGKAVVNVVDETIKESRRLIIVLEPKTSSYHLLEDSPEEQLVLYNALIRDGIKVILIELAKTIDYTNMPESIKYIKQKHGAIQWEGDITQKSYLTNTRFWKKVRYQMPPRYFASSELPLQPVTLNTAFRQDKDEACPFNDSE</sequence>
<dbReference type="InterPro" id="IPR003599">
    <property type="entry name" value="Ig_sub"/>
</dbReference>
<keyword evidence="19" id="KW-1185">Reference proteome</keyword>
<evidence type="ECO:0000259" key="17">
    <source>
        <dbReference type="PROSITE" id="PS50835"/>
    </source>
</evidence>
<dbReference type="SUPFAM" id="SSF48726">
    <property type="entry name" value="Immunoglobulin"/>
    <property type="match status" value="3"/>
</dbReference>